<protein>
    <submittedName>
        <fullName evidence="1">Uncharacterized protein</fullName>
    </submittedName>
</protein>
<organism evidence="1 2">
    <name type="scientific">Pseudomonas guineae</name>
    <dbReference type="NCBI Taxonomy" id="425504"/>
    <lineage>
        <taxon>Bacteria</taxon>
        <taxon>Pseudomonadati</taxon>
        <taxon>Pseudomonadota</taxon>
        <taxon>Gammaproteobacteria</taxon>
        <taxon>Pseudomonadales</taxon>
        <taxon>Pseudomonadaceae</taxon>
        <taxon>Pseudomonas</taxon>
    </lineage>
</organism>
<accession>A0A1I3DNT0</accession>
<evidence type="ECO:0000313" key="1">
    <source>
        <dbReference type="EMBL" id="SFH88239.1"/>
    </source>
</evidence>
<reference evidence="2" key="1">
    <citation type="submission" date="2016-10" db="EMBL/GenBank/DDBJ databases">
        <authorList>
            <person name="Varghese N."/>
            <person name="Submissions S."/>
        </authorList>
    </citation>
    <scope>NUCLEOTIDE SEQUENCE [LARGE SCALE GENOMIC DNA]</scope>
    <source>
        <strain evidence="2">LMG 24016</strain>
    </source>
</reference>
<sequence>MFEDADLKDIEVLRFFKKSKPRISNTEAKELIRLIFSEPENADLWFNRPPAGIVKIFCSIYGMKLPKGMTHTQAQIKIDDLISADEKMESVWLELEDVLDDLNNVQSREDYALKKPSTTQIASAAKSLLQGGHDIDTSSIVDRLIELYPTLER</sequence>
<dbReference type="EMBL" id="FOQL01000001">
    <property type="protein sequence ID" value="SFH88239.1"/>
    <property type="molecule type" value="Genomic_DNA"/>
</dbReference>
<keyword evidence="2" id="KW-1185">Reference proteome</keyword>
<dbReference type="RefSeq" id="WP_090239406.1">
    <property type="nucleotide sequence ID" value="NZ_FOQL01000001.1"/>
</dbReference>
<gene>
    <name evidence="1" type="ORF">SAMN05216206_0613</name>
</gene>
<name>A0A1I3DNT0_9PSED</name>
<dbReference type="AlphaFoldDB" id="A0A1I3DNT0"/>
<dbReference type="Proteomes" id="UP000243606">
    <property type="component" value="Unassembled WGS sequence"/>
</dbReference>
<evidence type="ECO:0000313" key="2">
    <source>
        <dbReference type="Proteomes" id="UP000243606"/>
    </source>
</evidence>
<proteinExistence type="predicted"/>